<feature type="compositionally biased region" description="Low complexity" evidence="1">
    <location>
        <begin position="347"/>
        <end position="362"/>
    </location>
</feature>
<comment type="caution">
    <text evidence="3">The sequence shown here is derived from an EMBL/GenBank/DDBJ whole genome shotgun (WGS) entry which is preliminary data.</text>
</comment>
<protein>
    <recommendedName>
        <fullName evidence="2">USP8 dimerisation domain-containing protein</fullName>
    </recommendedName>
</protein>
<evidence type="ECO:0000259" key="2">
    <source>
        <dbReference type="Pfam" id="PF08969"/>
    </source>
</evidence>
<dbReference type="Gene3D" id="1.20.58.80">
    <property type="entry name" value="Phosphotransferase system, lactose/cellobiose-type IIA subunit"/>
    <property type="match status" value="1"/>
</dbReference>
<name>A0AAD4H358_9FUNG</name>
<evidence type="ECO:0000256" key="1">
    <source>
        <dbReference type="SAM" id="MobiDB-lite"/>
    </source>
</evidence>
<dbReference type="Pfam" id="PF08969">
    <property type="entry name" value="USP8_dimer"/>
    <property type="match status" value="1"/>
</dbReference>
<dbReference type="EMBL" id="JAAAIL010001476">
    <property type="protein sequence ID" value="KAG0268924.1"/>
    <property type="molecule type" value="Genomic_DNA"/>
</dbReference>
<evidence type="ECO:0000313" key="4">
    <source>
        <dbReference type="Proteomes" id="UP001194580"/>
    </source>
</evidence>
<accession>A0AAD4H358</accession>
<dbReference type="InterPro" id="IPR015063">
    <property type="entry name" value="USP8_dimer"/>
</dbReference>
<evidence type="ECO:0000313" key="3">
    <source>
        <dbReference type="EMBL" id="KAG0268924.1"/>
    </source>
</evidence>
<feature type="region of interest" description="Disordered" evidence="1">
    <location>
        <begin position="244"/>
        <end position="308"/>
    </location>
</feature>
<keyword evidence="4" id="KW-1185">Reference proteome</keyword>
<sequence length="483" mass="53222">MEIESIVVVPPRTRLLELKSSAEFAAEDFNHTIKTWVNMASLLVKQGNMAESNKDDENAYISYVRACLIITKIIPIQPHYRSMMNDIVCIDLRQKILVIITRMGYLERRLLKRFEDDNKQAASQIKRGSTMTHLTSFSGKTVIASPTIHQQIHHHRPTSTIYKVERTMNKLSVEYSPEEPVGDQDNNDNEQELINGSSVYDDEDNGNDINDNEVAIVEIQEDFSVAVGADLELELSSESYINHHHRRTTTESRSPSPPQPTQQRDYDQNRDQHHIAPEKPLGGTLKKKTSNEDDRSLLSPECQPNFTAMPSALFPRQREGSHVRRCSSTDAIRTSVLFPATSSLSTATALTSTTTPRAALTTPPVPARSDKRASMMAAVSVDRASISTSSINYLRDRSSQGVAAVAVVPDYRGTAAAGGNSGAAPTTTAVRGGYDRDVLHSRFSNRRTLSFEANGSSFYPLAATSASASATEFGGSSFPLETQ</sequence>
<feature type="domain" description="USP8 dimerisation" evidence="2">
    <location>
        <begin position="14"/>
        <end position="115"/>
    </location>
</feature>
<feature type="region of interest" description="Disordered" evidence="1">
    <location>
        <begin position="347"/>
        <end position="369"/>
    </location>
</feature>
<dbReference type="AlphaFoldDB" id="A0AAD4H358"/>
<proteinExistence type="predicted"/>
<dbReference type="Proteomes" id="UP001194580">
    <property type="component" value="Unassembled WGS sequence"/>
</dbReference>
<gene>
    <name evidence="3" type="ORF">BGZ95_002267</name>
</gene>
<reference evidence="3" key="1">
    <citation type="journal article" date="2020" name="Fungal Divers.">
        <title>Resolving the Mortierellaceae phylogeny through synthesis of multi-gene phylogenetics and phylogenomics.</title>
        <authorList>
            <person name="Vandepol N."/>
            <person name="Liber J."/>
            <person name="Desiro A."/>
            <person name="Na H."/>
            <person name="Kennedy M."/>
            <person name="Barry K."/>
            <person name="Grigoriev I.V."/>
            <person name="Miller A.N."/>
            <person name="O'Donnell K."/>
            <person name="Stajich J.E."/>
            <person name="Bonito G."/>
        </authorList>
    </citation>
    <scope>NUCLEOTIDE SEQUENCE</scope>
    <source>
        <strain evidence="3">NRRL 28262</strain>
    </source>
</reference>
<feature type="compositionally biased region" description="Basic and acidic residues" evidence="1">
    <location>
        <begin position="264"/>
        <end position="277"/>
    </location>
</feature>
<dbReference type="SUPFAM" id="SSF140856">
    <property type="entry name" value="USP8 N-terminal domain-like"/>
    <property type="match status" value="1"/>
</dbReference>
<organism evidence="3 4">
    <name type="scientific">Linnemannia exigua</name>
    <dbReference type="NCBI Taxonomy" id="604196"/>
    <lineage>
        <taxon>Eukaryota</taxon>
        <taxon>Fungi</taxon>
        <taxon>Fungi incertae sedis</taxon>
        <taxon>Mucoromycota</taxon>
        <taxon>Mortierellomycotina</taxon>
        <taxon>Mortierellomycetes</taxon>
        <taxon>Mortierellales</taxon>
        <taxon>Mortierellaceae</taxon>
        <taxon>Linnemannia</taxon>
    </lineage>
</organism>